<dbReference type="EMBL" id="BPLR01006116">
    <property type="protein sequence ID" value="GIY07470.1"/>
    <property type="molecule type" value="Genomic_DNA"/>
</dbReference>
<comment type="caution">
    <text evidence="1">The sequence shown here is derived from an EMBL/GenBank/DDBJ whole genome shotgun (WGS) entry which is preliminary data.</text>
</comment>
<evidence type="ECO:0000313" key="2">
    <source>
        <dbReference type="Proteomes" id="UP001054945"/>
    </source>
</evidence>
<evidence type="ECO:0000313" key="1">
    <source>
        <dbReference type="EMBL" id="GIY07470.1"/>
    </source>
</evidence>
<dbReference type="Proteomes" id="UP001054945">
    <property type="component" value="Unassembled WGS sequence"/>
</dbReference>
<evidence type="ECO:0008006" key="3">
    <source>
        <dbReference type="Google" id="ProtNLM"/>
    </source>
</evidence>
<gene>
    <name evidence="1" type="ORF">CEXT_422131</name>
</gene>
<name>A0AAV4QDG0_CAEEX</name>
<organism evidence="1 2">
    <name type="scientific">Caerostris extrusa</name>
    <name type="common">Bark spider</name>
    <name type="synonym">Caerostris bankana</name>
    <dbReference type="NCBI Taxonomy" id="172846"/>
    <lineage>
        <taxon>Eukaryota</taxon>
        <taxon>Metazoa</taxon>
        <taxon>Ecdysozoa</taxon>
        <taxon>Arthropoda</taxon>
        <taxon>Chelicerata</taxon>
        <taxon>Arachnida</taxon>
        <taxon>Araneae</taxon>
        <taxon>Araneomorphae</taxon>
        <taxon>Entelegynae</taxon>
        <taxon>Araneoidea</taxon>
        <taxon>Araneidae</taxon>
        <taxon>Caerostris</taxon>
    </lineage>
</organism>
<protein>
    <recommendedName>
        <fullName evidence="3">Ubiquitinyl hydrolase 1</fullName>
    </recommendedName>
</protein>
<proteinExistence type="predicted"/>
<keyword evidence="2" id="KW-1185">Reference proteome</keyword>
<dbReference type="AlphaFoldDB" id="A0AAV4QDG0"/>
<sequence length="97" mass="10922">MNAPVVLINRPPRSYKGGRKIKWQQFSPKACAPHAVAYLVWVFGATELPNTGAVTNIGRLIASIRQKTRAFRLHMKEQTNWASYWLASTDLVTTGHE</sequence>
<accession>A0AAV4QDG0</accession>
<reference evidence="1 2" key="1">
    <citation type="submission" date="2021-06" db="EMBL/GenBank/DDBJ databases">
        <title>Caerostris extrusa draft genome.</title>
        <authorList>
            <person name="Kono N."/>
            <person name="Arakawa K."/>
        </authorList>
    </citation>
    <scope>NUCLEOTIDE SEQUENCE [LARGE SCALE GENOMIC DNA]</scope>
</reference>